<dbReference type="SUPFAM" id="SSF74650">
    <property type="entry name" value="Galactose mutarotase-like"/>
    <property type="match status" value="1"/>
</dbReference>
<evidence type="ECO:0000256" key="3">
    <source>
        <dbReference type="ARBA" id="ARBA00023235"/>
    </source>
</evidence>
<evidence type="ECO:0000256" key="1">
    <source>
        <dbReference type="ARBA" id="ARBA00005028"/>
    </source>
</evidence>
<gene>
    <name evidence="6" type="ORF">V1479_19995</name>
</gene>
<dbReference type="Pfam" id="PF01263">
    <property type="entry name" value="Aldose_epim"/>
    <property type="match status" value="1"/>
</dbReference>
<dbReference type="EC" id="5.1.3.3" evidence="5"/>
<dbReference type="InterPro" id="IPR015443">
    <property type="entry name" value="Aldose_1-epimerase"/>
</dbReference>
<comment type="similarity">
    <text evidence="2 5">Belongs to the aldose epimerase family.</text>
</comment>
<comment type="catalytic activity">
    <reaction evidence="5">
        <text>alpha-D-glucose = beta-D-glucose</text>
        <dbReference type="Rhea" id="RHEA:10264"/>
        <dbReference type="ChEBI" id="CHEBI:15903"/>
        <dbReference type="ChEBI" id="CHEBI:17925"/>
        <dbReference type="EC" id="5.1.3.3"/>
    </reaction>
</comment>
<keyword evidence="4 5" id="KW-0119">Carbohydrate metabolism</keyword>
<evidence type="ECO:0000313" key="7">
    <source>
        <dbReference type="Proteomes" id="UP001559025"/>
    </source>
</evidence>
<dbReference type="CDD" id="cd09019">
    <property type="entry name" value="galactose_mutarotase_like"/>
    <property type="match status" value="1"/>
</dbReference>
<evidence type="ECO:0000256" key="4">
    <source>
        <dbReference type="ARBA" id="ARBA00023277"/>
    </source>
</evidence>
<evidence type="ECO:0000256" key="5">
    <source>
        <dbReference type="PIRNR" id="PIRNR005096"/>
    </source>
</evidence>
<dbReference type="PANTHER" id="PTHR10091">
    <property type="entry name" value="ALDOSE-1-EPIMERASE"/>
    <property type="match status" value="1"/>
</dbReference>
<dbReference type="PIRSF" id="PIRSF005096">
    <property type="entry name" value="GALM"/>
    <property type="match status" value="1"/>
</dbReference>
<dbReference type="Gene3D" id="2.70.98.10">
    <property type="match status" value="1"/>
</dbReference>
<evidence type="ECO:0000256" key="2">
    <source>
        <dbReference type="ARBA" id="ARBA00006206"/>
    </source>
</evidence>
<dbReference type="EMBL" id="JAZHFV010000006">
    <property type="protein sequence ID" value="MEX4009602.1"/>
    <property type="molecule type" value="Genomic_DNA"/>
</dbReference>
<comment type="caution">
    <text evidence="6">The sequence shown here is derived from an EMBL/GenBank/DDBJ whole genome shotgun (WGS) entry which is preliminary data.</text>
</comment>
<dbReference type="RefSeq" id="WP_368804489.1">
    <property type="nucleotide sequence ID" value="NZ_JAZHFV010000006.1"/>
</dbReference>
<dbReference type="InterPro" id="IPR008183">
    <property type="entry name" value="Aldose_1/G6P_1-epimerase"/>
</dbReference>
<dbReference type="PANTHER" id="PTHR10091:SF49">
    <property type="entry name" value="ALDOSE 1-EPIMERASE"/>
    <property type="match status" value="1"/>
</dbReference>
<dbReference type="Proteomes" id="UP001559025">
    <property type="component" value="Unassembled WGS sequence"/>
</dbReference>
<name>A0ABV3WY31_9HYPH</name>
<accession>A0ABV3WY31</accession>
<keyword evidence="7" id="KW-1185">Reference proteome</keyword>
<dbReference type="GO" id="GO:0016853">
    <property type="term" value="F:isomerase activity"/>
    <property type="evidence" value="ECO:0007669"/>
    <property type="project" value="UniProtKB-KW"/>
</dbReference>
<dbReference type="InterPro" id="IPR011013">
    <property type="entry name" value="Gal_mutarotase_sf_dom"/>
</dbReference>
<keyword evidence="3 5" id="KW-0413">Isomerase</keyword>
<dbReference type="InterPro" id="IPR047215">
    <property type="entry name" value="Galactose_mutarotase-like"/>
</dbReference>
<proteinExistence type="inferred from homology"/>
<organism evidence="6 7">
    <name type="scientific">Neoaquamicrobium sediminum</name>
    <dbReference type="NCBI Taxonomy" id="1849104"/>
    <lineage>
        <taxon>Bacteria</taxon>
        <taxon>Pseudomonadati</taxon>
        <taxon>Pseudomonadota</taxon>
        <taxon>Alphaproteobacteria</taxon>
        <taxon>Hyphomicrobiales</taxon>
        <taxon>Phyllobacteriaceae</taxon>
        <taxon>Neoaquamicrobium</taxon>
    </lineage>
</organism>
<comment type="pathway">
    <text evidence="1 5">Carbohydrate metabolism; hexose metabolism.</text>
</comment>
<sequence length="344" mass="38053">MASEAMSVERFGETKHKEPVQRIRIAGGGLRASILTHGAIVQDLRLDGHDAPLVLGFERLDDYLDHSLYFGAIVGRQANRIARGKFALDGERFQTDRNDNGNTLHGGGRGLDRRVWRLADHGSDFVTLTIADPAGAMGFPGTLDVACTYRLKPPGTLSVELTATCDRPTLCNLAHHSYFNLNDGGSSPVHDHRLSISGQAYLPIDEQCLPTGAVLPVEGTPFDFVVPRTIRQTKGQETPYDHNFCLSAAPLPFRQVAWAQGERSGVEMEVWTTEPGLQFFTGQFADRQVPGLDGILYRSFAGFCLEPQGWPDAPNRPYFPQSVLRPGEEYHQRSEFRFSLLSEV</sequence>
<evidence type="ECO:0000313" key="6">
    <source>
        <dbReference type="EMBL" id="MEX4009602.1"/>
    </source>
</evidence>
<reference evidence="6 7" key="1">
    <citation type="submission" date="2024-01" db="EMBL/GenBank/DDBJ databases">
        <title>New evidence supports the origin of RcGTA from prophage.</title>
        <authorList>
            <person name="Xu Y."/>
            <person name="Liu B."/>
            <person name="Chen F."/>
        </authorList>
    </citation>
    <scope>NUCLEOTIDE SEQUENCE [LARGE SCALE GENOMIC DNA]</scope>
    <source>
        <strain evidence="6 7">CBW1107-2</strain>
    </source>
</reference>
<protein>
    <recommendedName>
        <fullName evidence="5">Aldose 1-epimerase</fullName>
        <ecNumber evidence="5">5.1.3.3</ecNumber>
    </recommendedName>
</protein>
<dbReference type="InterPro" id="IPR014718">
    <property type="entry name" value="GH-type_carb-bd"/>
</dbReference>